<name>A0A645D0Z0_9ZZZZ</name>
<evidence type="ECO:0000313" key="1">
    <source>
        <dbReference type="EMBL" id="MPM82785.1"/>
    </source>
</evidence>
<accession>A0A645D0Z0</accession>
<dbReference type="EMBL" id="VSSQ01031760">
    <property type="protein sequence ID" value="MPM82785.1"/>
    <property type="molecule type" value="Genomic_DNA"/>
</dbReference>
<protein>
    <submittedName>
        <fullName evidence="1">Uncharacterized protein</fullName>
    </submittedName>
</protein>
<reference evidence="1" key="1">
    <citation type="submission" date="2019-08" db="EMBL/GenBank/DDBJ databases">
        <authorList>
            <person name="Kucharzyk K."/>
            <person name="Murdoch R.W."/>
            <person name="Higgins S."/>
            <person name="Loffler F."/>
        </authorList>
    </citation>
    <scope>NUCLEOTIDE SEQUENCE</scope>
</reference>
<organism evidence="1">
    <name type="scientific">bioreactor metagenome</name>
    <dbReference type="NCBI Taxonomy" id="1076179"/>
    <lineage>
        <taxon>unclassified sequences</taxon>
        <taxon>metagenomes</taxon>
        <taxon>ecological metagenomes</taxon>
    </lineage>
</organism>
<proteinExistence type="predicted"/>
<comment type="caution">
    <text evidence="1">The sequence shown here is derived from an EMBL/GenBank/DDBJ whole genome shotgun (WGS) entry which is preliminary data.</text>
</comment>
<dbReference type="AlphaFoldDB" id="A0A645D0Z0"/>
<sequence>MATAVSDRVNWTGTDNIFIFIGSIELRHADSDFLPPAVLPAYLIGDEKRLVGLFVLGHDIILHVVSQLQQKRFIGISIGCRFASGSQAGTSIGSGIVVFALHPDNGGTMYT</sequence>
<gene>
    <name evidence="1" type="ORF">SDC9_129847</name>
</gene>